<comment type="caution">
    <text evidence="2">The sequence shown here is derived from an EMBL/GenBank/DDBJ whole genome shotgun (WGS) entry which is preliminary data.</text>
</comment>
<reference evidence="2 3" key="1">
    <citation type="journal article" date="2014" name="Agronomy (Basel)">
        <title>A Draft Genome Sequence for Ensete ventricosum, the Drought-Tolerant Tree Against Hunger.</title>
        <authorList>
            <person name="Harrison J."/>
            <person name="Moore K.A."/>
            <person name="Paszkiewicz K."/>
            <person name="Jones T."/>
            <person name="Grant M."/>
            <person name="Ambacheew D."/>
            <person name="Muzemil S."/>
            <person name="Studholme D.J."/>
        </authorList>
    </citation>
    <scope>NUCLEOTIDE SEQUENCE [LARGE SCALE GENOMIC DNA]</scope>
</reference>
<feature type="region of interest" description="Disordered" evidence="1">
    <location>
        <begin position="48"/>
        <end position="72"/>
    </location>
</feature>
<gene>
    <name evidence="2" type="ORF">B296_00051911</name>
</gene>
<sequence>MGMFKLIEPPNNMSLKVYGSDLHPCGIDGSVEPKIALCSTGGEREIVADGRSKGGRRGVALGEGSGDVRLLR</sequence>
<evidence type="ECO:0000313" key="3">
    <source>
        <dbReference type="Proteomes" id="UP000287651"/>
    </source>
</evidence>
<evidence type="ECO:0000313" key="2">
    <source>
        <dbReference type="EMBL" id="RRT31600.1"/>
    </source>
</evidence>
<dbReference type="Proteomes" id="UP000287651">
    <property type="component" value="Unassembled WGS sequence"/>
</dbReference>
<name>A0A426WWD6_ENSVE</name>
<dbReference type="AlphaFoldDB" id="A0A426WWD6"/>
<organism evidence="2 3">
    <name type="scientific">Ensete ventricosum</name>
    <name type="common">Abyssinian banana</name>
    <name type="synonym">Musa ensete</name>
    <dbReference type="NCBI Taxonomy" id="4639"/>
    <lineage>
        <taxon>Eukaryota</taxon>
        <taxon>Viridiplantae</taxon>
        <taxon>Streptophyta</taxon>
        <taxon>Embryophyta</taxon>
        <taxon>Tracheophyta</taxon>
        <taxon>Spermatophyta</taxon>
        <taxon>Magnoliopsida</taxon>
        <taxon>Liliopsida</taxon>
        <taxon>Zingiberales</taxon>
        <taxon>Musaceae</taxon>
        <taxon>Ensete</taxon>
    </lineage>
</organism>
<proteinExistence type="predicted"/>
<dbReference type="EMBL" id="AMZH03037765">
    <property type="protein sequence ID" value="RRT31600.1"/>
    <property type="molecule type" value="Genomic_DNA"/>
</dbReference>
<accession>A0A426WWD6</accession>
<protein>
    <submittedName>
        <fullName evidence="2">Uncharacterized protein</fullName>
    </submittedName>
</protein>
<evidence type="ECO:0000256" key="1">
    <source>
        <dbReference type="SAM" id="MobiDB-lite"/>
    </source>
</evidence>